<feature type="transmembrane region" description="Helical" evidence="9">
    <location>
        <begin position="273"/>
        <end position="295"/>
    </location>
</feature>
<dbReference type="InterPro" id="IPR036890">
    <property type="entry name" value="HATPase_C_sf"/>
</dbReference>
<sequence>MSNRPGAAAWSRTAGYGAAVLAAVLLFVALPLAHERWLQLVLMGRNDGSGPVLHAASYVGLGITMVLIFACTTLMAACVLNHHGHALACIVLSLMALTFGQTLEPFLVVATGKSWASGLAEATSLTLLLFMLLRLPGVGVFRSASGWVALAALFAQAGGLALATAGPQAPGWLPAVTAAGWLAVLFGLVSAGLVRFRRRGADRLPGRGLLWGAMALAVFFLLLTGLVQGATAPGSLADLLAQFALFASFSLLALAIAASVLRESWEDRSGVLAAVFTSAGLSLSLVLAFGLALWAQMASGHGPVPGIWVMASMAAVAAFLHPAFRWLRPLVARLVYGRAASTEEFIAQLLGRISGFPPTATAQESLEHCLDVVCRGLGLSSLSANPDGTLLGEPATRARALALPVFAPVADTVRTRAHLARATRIVGQVRAERLRVVEDERRRLRHDLHDELGPALGAAVLNLQAAGNLVGALADARGRMALELLDATQEQLRSLIGRIRHIVRGLRPAVLHDGGLGTALQSLAAGTRSGPGTLIDLGTLPRPLPAAVETAAYLLAAEATENHRRHVGTGTCTVRAHVRPGPDGGVLLLEITDQGPGFDPTTVTPGLGLASMRQRALDLGGVFKLESGPHGTLIRAEFPLPRPVHEP</sequence>
<dbReference type="EC" id="2.7.13.3" evidence="2"/>
<evidence type="ECO:0000313" key="11">
    <source>
        <dbReference type="EMBL" id="MBB2995795.1"/>
    </source>
</evidence>
<evidence type="ECO:0000259" key="10">
    <source>
        <dbReference type="SMART" id="SM00387"/>
    </source>
</evidence>
<evidence type="ECO:0000256" key="3">
    <source>
        <dbReference type="ARBA" id="ARBA00022553"/>
    </source>
</evidence>
<comment type="caution">
    <text evidence="11">The sequence shown here is derived from an EMBL/GenBank/DDBJ whole genome shotgun (WGS) entry which is preliminary data.</text>
</comment>
<dbReference type="GO" id="GO:0005524">
    <property type="term" value="F:ATP binding"/>
    <property type="evidence" value="ECO:0007669"/>
    <property type="project" value="UniProtKB-KW"/>
</dbReference>
<feature type="transmembrane region" description="Helical" evidence="9">
    <location>
        <begin position="115"/>
        <end position="135"/>
    </location>
</feature>
<reference evidence="11 12" key="1">
    <citation type="submission" date="2020-08" db="EMBL/GenBank/DDBJ databases">
        <title>Sequencing the genomes of 1000 actinobacteria strains.</title>
        <authorList>
            <person name="Klenk H.-P."/>
        </authorList>
    </citation>
    <scope>NUCLEOTIDE SEQUENCE [LARGE SCALE GENOMIC DNA]</scope>
    <source>
        <strain evidence="11 12">DSM 22826</strain>
    </source>
</reference>
<evidence type="ECO:0000256" key="5">
    <source>
        <dbReference type="ARBA" id="ARBA00022741"/>
    </source>
</evidence>
<dbReference type="AlphaFoldDB" id="A0A839QMG3"/>
<comment type="catalytic activity">
    <reaction evidence="1">
        <text>ATP + protein L-histidine = ADP + protein N-phospho-L-histidine.</text>
        <dbReference type="EC" id="2.7.13.3"/>
    </reaction>
</comment>
<dbReference type="GO" id="GO:0046983">
    <property type="term" value="F:protein dimerization activity"/>
    <property type="evidence" value="ECO:0007669"/>
    <property type="project" value="InterPro"/>
</dbReference>
<keyword evidence="4" id="KW-0808">Transferase</keyword>
<feature type="transmembrane region" description="Helical" evidence="9">
    <location>
        <begin position="86"/>
        <end position="103"/>
    </location>
</feature>
<evidence type="ECO:0000256" key="1">
    <source>
        <dbReference type="ARBA" id="ARBA00000085"/>
    </source>
</evidence>
<dbReference type="InterPro" id="IPR003594">
    <property type="entry name" value="HATPase_dom"/>
</dbReference>
<dbReference type="GO" id="GO:0016020">
    <property type="term" value="C:membrane"/>
    <property type="evidence" value="ECO:0007669"/>
    <property type="project" value="InterPro"/>
</dbReference>
<keyword evidence="5" id="KW-0547">Nucleotide-binding</keyword>
<dbReference type="Proteomes" id="UP000523000">
    <property type="component" value="Unassembled WGS sequence"/>
</dbReference>
<gene>
    <name evidence="11" type="ORF">E9229_001986</name>
</gene>
<feature type="transmembrane region" description="Helical" evidence="9">
    <location>
        <begin position="147"/>
        <end position="166"/>
    </location>
</feature>
<dbReference type="CDD" id="cd16917">
    <property type="entry name" value="HATPase_UhpB-NarQ-NarX-like"/>
    <property type="match status" value="1"/>
</dbReference>
<keyword evidence="8" id="KW-0902">Two-component regulatory system</keyword>
<feature type="transmembrane region" description="Helical" evidence="9">
    <location>
        <begin position="208"/>
        <end position="227"/>
    </location>
</feature>
<evidence type="ECO:0000256" key="4">
    <source>
        <dbReference type="ARBA" id="ARBA00022679"/>
    </source>
</evidence>
<dbReference type="RefSeq" id="WP_183510996.1">
    <property type="nucleotide sequence ID" value="NZ_BAABGK010000008.1"/>
</dbReference>
<evidence type="ECO:0000256" key="8">
    <source>
        <dbReference type="ARBA" id="ARBA00023012"/>
    </source>
</evidence>
<dbReference type="Pfam" id="PF07730">
    <property type="entry name" value="HisKA_3"/>
    <property type="match status" value="1"/>
</dbReference>
<dbReference type="Gene3D" id="1.20.5.1930">
    <property type="match status" value="1"/>
</dbReference>
<dbReference type="SMART" id="SM00387">
    <property type="entry name" value="HATPase_c"/>
    <property type="match status" value="1"/>
</dbReference>
<keyword evidence="12" id="KW-1185">Reference proteome</keyword>
<accession>A0A839QMG3</accession>
<keyword evidence="3" id="KW-0597">Phosphoprotein</keyword>
<dbReference type="InterPro" id="IPR050482">
    <property type="entry name" value="Sensor_HK_TwoCompSys"/>
</dbReference>
<feature type="transmembrane region" description="Helical" evidence="9">
    <location>
        <begin position="239"/>
        <end position="261"/>
    </location>
</feature>
<feature type="transmembrane region" description="Helical" evidence="9">
    <location>
        <begin position="307"/>
        <end position="324"/>
    </location>
</feature>
<evidence type="ECO:0000256" key="7">
    <source>
        <dbReference type="ARBA" id="ARBA00022840"/>
    </source>
</evidence>
<keyword evidence="7" id="KW-0067">ATP-binding</keyword>
<dbReference type="PANTHER" id="PTHR24421:SF10">
    <property type="entry name" value="NITRATE_NITRITE SENSOR PROTEIN NARQ"/>
    <property type="match status" value="1"/>
</dbReference>
<dbReference type="EMBL" id="JACHVS010000001">
    <property type="protein sequence ID" value="MBB2995795.1"/>
    <property type="molecule type" value="Genomic_DNA"/>
</dbReference>
<evidence type="ECO:0000313" key="12">
    <source>
        <dbReference type="Proteomes" id="UP000523000"/>
    </source>
</evidence>
<dbReference type="Pfam" id="PF02518">
    <property type="entry name" value="HATPase_c"/>
    <property type="match status" value="1"/>
</dbReference>
<evidence type="ECO:0000256" key="2">
    <source>
        <dbReference type="ARBA" id="ARBA00012438"/>
    </source>
</evidence>
<keyword evidence="6 11" id="KW-0418">Kinase</keyword>
<keyword evidence="9" id="KW-1133">Transmembrane helix</keyword>
<organism evidence="11 12">
    <name type="scientific">Paeniglutamicibacter cryotolerans</name>
    <dbReference type="NCBI Taxonomy" id="670079"/>
    <lineage>
        <taxon>Bacteria</taxon>
        <taxon>Bacillati</taxon>
        <taxon>Actinomycetota</taxon>
        <taxon>Actinomycetes</taxon>
        <taxon>Micrococcales</taxon>
        <taxon>Micrococcaceae</taxon>
        <taxon>Paeniglutamicibacter</taxon>
    </lineage>
</organism>
<feature type="domain" description="Histidine kinase/HSP90-like ATPase" evidence="10">
    <location>
        <begin position="547"/>
        <end position="642"/>
    </location>
</feature>
<dbReference type="InterPro" id="IPR011712">
    <property type="entry name" value="Sig_transdc_His_kin_sub3_dim/P"/>
</dbReference>
<feature type="transmembrane region" description="Helical" evidence="9">
    <location>
        <begin position="172"/>
        <end position="196"/>
    </location>
</feature>
<protein>
    <recommendedName>
        <fullName evidence="2">histidine kinase</fullName>
        <ecNumber evidence="2">2.7.13.3</ecNumber>
    </recommendedName>
</protein>
<keyword evidence="9" id="KW-0472">Membrane</keyword>
<evidence type="ECO:0000256" key="9">
    <source>
        <dbReference type="SAM" id="Phobius"/>
    </source>
</evidence>
<dbReference type="PANTHER" id="PTHR24421">
    <property type="entry name" value="NITRATE/NITRITE SENSOR PROTEIN NARX-RELATED"/>
    <property type="match status" value="1"/>
</dbReference>
<evidence type="ECO:0000256" key="6">
    <source>
        <dbReference type="ARBA" id="ARBA00022777"/>
    </source>
</evidence>
<dbReference type="GO" id="GO:0000155">
    <property type="term" value="F:phosphorelay sensor kinase activity"/>
    <property type="evidence" value="ECO:0007669"/>
    <property type="project" value="InterPro"/>
</dbReference>
<proteinExistence type="predicted"/>
<dbReference type="SUPFAM" id="SSF55874">
    <property type="entry name" value="ATPase domain of HSP90 chaperone/DNA topoisomerase II/histidine kinase"/>
    <property type="match status" value="1"/>
</dbReference>
<keyword evidence="9" id="KW-0812">Transmembrane</keyword>
<name>A0A839QMG3_9MICC</name>
<dbReference type="Gene3D" id="3.30.565.10">
    <property type="entry name" value="Histidine kinase-like ATPase, C-terminal domain"/>
    <property type="match status" value="1"/>
</dbReference>
<feature type="transmembrane region" description="Helical" evidence="9">
    <location>
        <begin position="57"/>
        <end position="79"/>
    </location>
</feature>